<feature type="region of interest" description="Disordered" evidence="1">
    <location>
        <begin position="816"/>
        <end position="852"/>
    </location>
</feature>
<keyword evidence="3" id="KW-1185">Reference proteome</keyword>
<evidence type="ECO:0000313" key="3">
    <source>
        <dbReference type="Proteomes" id="UP000029665"/>
    </source>
</evidence>
<dbReference type="Gene3D" id="3.80.10.10">
    <property type="entry name" value="Ribonuclease Inhibitor"/>
    <property type="match status" value="1"/>
</dbReference>
<proteinExistence type="predicted"/>
<feature type="compositionally biased region" description="Low complexity" evidence="1">
    <location>
        <begin position="977"/>
        <end position="987"/>
    </location>
</feature>
<dbReference type="AlphaFoldDB" id="A0A060SHG6"/>
<name>A0A060SHG6_PYCCI</name>
<feature type="compositionally biased region" description="Acidic residues" evidence="1">
    <location>
        <begin position="1128"/>
        <end position="1150"/>
    </location>
</feature>
<dbReference type="SUPFAM" id="SSF52047">
    <property type="entry name" value="RNI-like"/>
    <property type="match status" value="1"/>
</dbReference>
<dbReference type="EMBL" id="CCBP010000107">
    <property type="protein sequence ID" value="CDO71853.1"/>
    <property type="molecule type" value="Genomic_DNA"/>
</dbReference>
<feature type="compositionally biased region" description="Basic residues" evidence="1">
    <location>
        <begin position="938"/>
        <end position="950"/>
    </location>
</feature>
<feature type="compositionally biased region" description="Basic and acidic residues" evidence="1">
    <location>
        <begin position="903"/>
        <end position="919"/>
    </location>
</feature>
<dbReference type="OrthoDB" id="2749271at2759"/>
<organism evidence="2 3">
    <name type="scientific">Pycnoporus cinnabarinus</name>
    <name type="common">Cinnabar-red polypore</name>
    <name type="synonym">Trametes cinnabarina</name>
    <dbReference type="NCBI Taxonomy" id="5643"/>
    <lineage>
        <taxon>Eukaryota</taxon>
        <taxon>Fungi</taxon>
        <taxon>Dikarya</taxon>
        <taxon>Basidiomycota</taxon>
        <taxon>Agaricomycotina</taxon>
        <taxon>Agaricomycetes</taxon>
        <taxon>Polyporales</taxon>
        <taxon>Polyporaceae</taxon>
        <taxon>Trametes</taxon>
    </lineage>
</organism>
<feature type="compositionally biased region" description="Basic residues" evidence="1">
    <location>
        <begin position="818"/>
        <end position="836"/>
    </location>
</feature>
<feature type="region of interest" description="Disordered" evidence="1">
    <location>
        <begin position="903"/>
        <end position="991"/>
    </location>
</feature>
<dbReference type="InterPro" id="IPR032675">
    <property type="entry name" value="LRR_dom_sf"/>
</dbReference>
<evidence type="ECO:0000256" key="1">
    <source>
        <dbReference type="SAM" id="MobiDB-lite"/>
    </source>
</evidence>
<reference evidence="2" key="1">
    <citation type="submission" date="2014-01" db="EMBL/GenBank/DDBJ databases">
        <title>The genome of the white-rot fungus Pycnoporus cinnabarinus: a basidiomycete model with a versatile arsenal for lignocellulosic biomass breakdown.</title>
        <authorList>
            <person name="Levasseur A."/>
            <person name="Lomascolo A."/>
            <person name="Ruiz-Duenas F.J."/>
            <person name="Uzan E."/>
            <person name="Piumi F."/>
            <person name="Kues U."/>
            <person name="Ram A.F.J."/>
            <person name="Murat C."/>
            <person name="Haon M."/>
            <person name="Benoit I."/>
            <person name="Arfi Y."/>
            <person name="Chevret D."/>
            <person name="Drula E."/>
            <person name="Kwon M.J."/>
            <person name="Gouret P."/>
            <person name="Lesage-Meessen L."/>
            <person name="Lombard V."/>
            <person name="Mariette J."/>
            <person name="Noirot C."/>
            <person name="Park J."/>
            <person name="Patyshakuliyeva A."/>
            <person name="Wieneger R.A.B."/>
            <person name="Wosten H.A.B."/>
            <person name="Martin F."/>
            <person name="Coutinho P.M."/>
            <person name="de Vries R."/>
            <person name="Martinez A.T."/>
            <person name="Klopp C."/>
            <person name="Pontarotti P."/>
            <person name="Henrissat B."/>
            <person name="Record E."/>
        </authorList>
    </citation>
    <scope>NUCLEOTIDE SEQUENCE [LARGE SCALE GENOMIC DNA]</scope>
    <source>
        <strain evidence="2">BRFM137</strain>
    </source>
</reference>
<comment type="caution">
    <text evidence="2">The sequence shown here is derived from an EMBL/GenBank/DDBJ whole genome shotgun (WGS) entry which is preliminary data.</text>
</comment>
<dbReference type="STRING" id="5643.A0A060SHG6"/>
<gene>
    <name evidence="2" type="ORF">BN946_scf184939.g77</name>
</gene>
<feature type="compositionally biased region" description="Polar residues" evidence="1">
    <location>
        <begin position="954"/>
        <end position="968"/>
    </location>
</feature>
<evidence type="ECO:0000313" key="2">
    <source>
        <dbReference type="EMBL" id="CDO71853.1"/>
    </source>
</evidence>
<dbReference type="Proteomes" id="UP000029665">
    <property type="component" value="Unassembled WGS sequence"/>
</dbReference>
<protein>
    <submittedName>
        <fullName evidence="2">Uncharacterized protein</fullName>
    </submittedName>
</protein>
<sequence>MVVEALTAAPLAHKVNVPFELLAHIVAYIGDDKPALRNLCLSSHALHAISYPLLFAARDFRALQYDHLKRFLPCVRELRISWKPDMHRDRDADVLARALQPHLSSESIPRLQKLVIRGISADGMAYFNTLSGALSSFACLTSLVLNETHHRNMRDVQVLIASLPHLAHLSLNALTWISPDFDECPDSEGTEFVNRPALRSLRVSPVYPSCMLPLLLWLARTPCAHTLETLEVPPAARIGPDALPHFGQSVRHLSVPMRGLRPGLFEKYTSLESLDIFVGIDDFVTRQYARLPEIIEVLPCRATLRDLTVHIPHDAAFTVGGPSDVFARLDHILFEPSGTEPTHAVDREAAEETRPRYRGFDVLRQFKVAFQSVCPIKEQHREDVDWCQRLQMPHASQLGKLAVCFERDETIVLQIRLLRWLRLSTRLLTHPNASNIENTALIRSFETAKFVQERFGVNVVEGSNADLEKLTELAARADIVLNIVRVYRGSPQRLSKGGSTHADSDDLAAGNAIMQGLKKGHERTGIKPTLIHTSGTGFLVDDARGMHPTDKIYHDPDPREIENGVPDNALRRNVDLAVIDGDRRGLKWSRLTLSLLDMPKATLSHRQQPPQHIQALGHAAPVGPPYAFAPAYPPPGYAPGPVYPPAYMLPYAGIAGYAHPPPAVLPPGWLPHLQQLANPAPAVDAAQPNVVPAVAFRPNAEPQPGVFEVLATVLCTETVKREFTIRTDCTWDWIYSAVKQRLAEEDGDSSSDQGNAAPSVKLGYKITSTDTRRAPYAALSTEDDWKTAMSKVSSIAAKARTRTVGIEIVDLVRQDKQAKKKGKTKKKKKQNSRKRARGMDSDEEEDENVPENATQAFRELKEHLACELHSRPCYISGVASSGGHAYVSNKNLMLWAKAMARGEATKHHPPHHLEFERIPKTPRGQQGPYRQLPEIHVHIRQPKTHHTKRRISTEVAQGSSNANAPRTRSPQHDPRDSSTSPSGTPSSVPRILPNEASACKAYSWIDYPDLDQLLSALDAEDPAGGFLALRERLSRASFTNVEDVTCISPAMLHILTHPKISPGQILALYSQAELMIAETNTEHADEIAQWEQCLTDTQLTSLETKDDTSDNGCAPDREELSGGGQDEREMEWETTETEYDELAGDNSDEH</sequence>
<dbReference type="HOGENOM" id="CLU_276605_0_0_1"/>
<accession>A0A060SHG6</accession>
<feature type="region of interest" description="Disordered" evidence="1">
    <location>
        <begin position="1101"/>
        <end position="1150"/>
    </location>
</feature>